<dbReference type="Proteomes" id="UP000006564">
    <property type="component" value="Chromosome 2"/>
</dbReference>
<dbReference type="GO" id="GO:0046872">
    <property type="term" value="F:metal ion binding"/>
    <property type="evidence" value="ECO:0007669"/>
    <property type="project" value="UniProtKB-KW"/>
</dbReference>
<comment type="similarity">
    <text evidence="1">Belongs to the FAH family.</text>
</comment>
<dbReference type="InterPro" id="IPR011234">
    <property type="entry name" value="Fumarylacetoacetase-like_C"/>
</dbReference>
<protein>
    <submittedName>
        <fullName evidence="4">DNA, SC001</fullName>
    </submittedName>
</protein>
<gene>
    <name evidence="4" type="ORF">AO090001000540</name>
</gene>
<dbReference type="EMBL" id="AP007154">
    <property type="protein sequence ID" value="BAE57049.1"/>
    <property type="molecule type" value="Genomic_DNA"/>
</dbReference>
<dbReference type="KEGG" id="aor:AO090001000540"/>
<dbReference type="PANTHER" id="PTHR11820">
    <property type="entry name" value="ACYLPYRUVASE"/>
    <property type="match status" value="1"/>
</dbReference>
<dbReference type="OMA" id="YIGLNYK"/>
<evidence type="ECO:0000259" key="3">
    <source>
        <dbReference type="Pfam" id="PF01557"/>
    </source>
</evidence>
<keyword evidence="5" id="KW-1185">Reference proteome</keyword>
<evidence type="ECO:0000313" key="5">
    <source>
        <dbReference type="Proteomes" id="UP000006564"/>
    </source>
</evidence>
<dbReference type="HOGENOM" id="CLU_127192_0_0_1"/>
<dbReference type="EMBL" id="BA000050">
    <property type="protein sequence ID" value="BAE57049.1"/>
    <property type="molecule type" value="Genomic_DNA"/>
</dbReference>
<feature type="domain" description="Fumarylacetoacetase-like C-terminal" evidence="3">
    <location>
        <begin position="64"/>
        <end position="158"/>
    </location>
</feature>
<evidence type="ECO:0000256" key="1">
    <source>
        <dbReference type="ARBA" id="ARBA00010211"/>
    </source>
</evidence>
<dbReference type="STRING" id="510516.Q2UN16"/>
<keyword evidence="2" id="KW-0479">Metal-binding</keyword>
<dbReference type="Gene3D" id="3.90.850.10">
    <property type="entry name" value="Fumarylacetoacetase-like, C-terminal domain"/>
    <property type="match status" value="1"/>
</dbReference>
<dbReference type="SUPFAM" id="SSF56529">
    <property type="entry name" value="FAH"/>
    <property type="match status" value="1"/>
</dbReference>
<reference evidence="4 5" key="1">
    <citation type="journal article" date="2005" name="Nature">
        <title>Genome sequencing and analysis of Aspergillus oryzae.</title>
        <authorList>
            <person name="Machida M."/>
            <person name="Asai K."/>
            <person name="Sano M."/>
            <person name="Tanaka T."/>
            <person name="Kumagai T."/>
            <person name="Terai G."/>
            <person name="Kusumoto K."/>
            <person name="Arima T."/>
            <person name="Akita O."/>
            <person name="Kashiwagi Y."/>
            <person name="Abe K."/>
            <person name="Gomi K."/>
            <person name="Horiuchi H."/>
            <person name="Kitamoto K."/>
            <person name="Kobayashi T."/>
            <person name="Takeuchi M."/>
            <person name="Denning D.W."/>
            <person name="Galagan J.E."/>
            <person name="Nierman W.C."/>
            <person name="Yu J."/>
            <person name="Archer D.B."/>
            <person name="Bennett J.W."/>
            <person name="Bhatnagar D."/>
            <person name="Cleveland T.E."/>
            <person name="Fedorova N.D."/>
            <person name="Gotoh O."/>
            <person name="Horikawa H."/>
            <person name="Hosoyama A."/>
            <person name="Ichinomiya M."/>
            <person name="Igarashi R."/>
            <person name="Iwashita K."/>
            <person name="Juvvadi P.R."/>
            <person name="Kato M."/>
            <person name="Kato Y."/>
            <person name="Kin T."/>
            <person name="Kokubun A."/>
            <person name="Maeda H."/>
            <person name="Maeyama N."/>
            <person name="Maruyama J."/>
            <person name="Nagasaki H."/>
            <person name="Nakajima T."/>
            <person name="Oda K."/>
            <person name="Okada K."/>
            <person name="Paulsen I."/>
            <person name="Sakamoto K."/>
            <person name="Sawano T."/>
            <person name="Takahashi M."/>
            <person name="Takase K."/>
            <person name="Terabayashi Y."/>
            <person name="Wortman J."/>
            <person name="Yamada O."/>
            <person name="Yamagata Y."/>
            <person name="Anazawa H."/>
            <person name="Hata Y."/>
            <person name="Koide Y."/>
            <person name="Komori T."/>
            <person name="Koyama Y."/>
            <person name="Minetoki T."/>
            <person name="Suharnan S."/>
            <person name="Tanaka A."/>
            <person name="Isono K."/>
            <person name="Kuhara S."/>
            <person name="Ogasawara N."/>
            <person name="Kikuchi H."/>
        </authorList>
    </citation>
    <scope>NUCLEOTIDE SEQUENCE [LARGE SCALE GENOMIC DNA]</scope>
    <source>
        <strain evidence="5">ATCC 42149 / RIB 40</strain>
    </source>
</reference>
<dbReference type="RefSeq" id="XP_023089707.1">
    <property type="nucleotide sequence ID" value="XM_023234599.1"/>
</dbReference>
<evidence type="ECO:0000313" key="4">
    <source>
        <dbReference type="EMBL" id="BAE57049.1"/>
    </source>
</evidence>
<evidence type="ECO:0000256" key="2">
    <source>
        <dbReference type="ARBA" id="ARBA00022723"/>
    </source>
</evidence>
<accession>Q2UN16</accession>
<dbReference type="AlphaFoldDB" id="Q2UN16"/>
<name>Q2UN16_ASPOR</name>
<organism evidence="4 5">
    <name type="scientific">Aspergillus oryzae (strain ATCC 42149 / RIB 40)</name>
    <name type="common">Yellow koji mold</name>
    <dbReference type="NCBI Taxonomy" id="510516"/>
    <lineage>
        <taxon>Eukaryota</taxon>
        <taxon>Fungi</taxon>
        <taxon>Dikarya</taxon>
        <taxon>Ascomycota</taxon>
        <taxon>Pezizomycotina</taxon>
        <taxon>Eurotiomycetes</taxon>
        <taxon>Eurotiomycetidae</taxon>
        <taxon>Eurotiales</taxon>
        <taxon>Aspergillaceae</taxon>
        <taxon>Aspergillus</taxon>
        <taxon>Aspergillus subgen. Circumdati</taxon>
    </lineage>
</organism>
<dbReference type="VEuPathDB" id="FungiDB:AO090001000540"/>
<dbReference type="GO" id="GO:0003824">
    <property type="term" value="F:catalytic activity"/>
    <property type="evidence" value="ECO:0007669"/>
    <property type="project" value="InterPro"/>
</dbReference>
<dbReference type="Pfam" id="PF01557">
    <property type="entry name" value="FAA_hydrolase"/>
    <property type="match status" value="1"/>
</dbReference>
<dbReference type="InterPro" id="IPR036663">
    <property type="entry name" value="Fumarylacetoacetase_C_sf"/>
</dbReference>
<proteinExistence type="inferred from homology"/>
<sequence>MAAFQNLVRFAVGDRAHYRGLIEAVDGKYKVQRFDGTPFDGVVKTNEEHEVETLLSPIESTPNVIYIGLNYKAHAQESKLPVPTYPPVFTKPADALASPFEKIEIHPDAQPLLDYEGELTVVIGKDAKNVTEEEALDYVLGYTAGNGHSPRDISTLSVRTSAAQDQSTRDRESRFSAAGDKHWNGFARLPF</sequence>
<dbReference type="GeneID" id="5991022"/>